<dbReference type="AlphaFoldDB" id="A0AAQ1RWZ6"/>
<evidence type="ECO:0000313" key="2">
    <source>
        <dbReference type="Proteomes" id="UP000184089"/>
    </source>
</evidence>
<gene>
    <name evidence="1" type="ORF">SAMN05444424_2620</name>
</gene>
<name>A0AAQ1RWZ6_9FIRM</name>
<protein>
    <submittedName>
        <fullName evidence="1">Uncharacterized protein</fullName>
    </submittedName>
</protein>
<dbReference type="Proteomes" id="UP000184089">
    <property type="component" value="Unassembled WGS sequence"/>
</dbReference>
<evidence type="ECO:0000313" key="1">
    <source>
        <dbReference type="EMBL" id="SHG51362.1"/>
    </source>
</evidence>
<comment type="caution">
    <text evidence="1">The sequence shown here is derived from an EMBL/GenBank/DDBJ whole genome shotgun (WGS) entry which is preliminary data.</text>
</comment>
<accession>A0AAQ1RWZ6</accession>
<sequence length="126" mass="14878">MCDICRQTICPSGCPNAPLWEPHSCDLCENEARWEYDGLHLCTRCLHESITDDAEFEEMTTFISESRDQWHGFLDYLLDTGKLRADTLRETRFDWPRAAQTYCLGNDYFFEYLEAKKDLEYRGLDD</sequence>
<organism evidence="1 2">
    <name type="scientific">Bittarella massiliensis</name>
    <name type="common">ex Durand et al. 2017</name>
    <dbReference type="NCBI Taxonomy" id="1720313"/>
    <lineage>
        <taxon>Bacteria</taxon>
        <taxon>Bacillati</taxon>
        <taxon>Bacillota</taxon>
        <taxon>Clostridia</taxon>
        <taxon>Eubacteriales</taxon>
        <taxon>Oscillospiraceae</taxon>
        <taxon>Bittarella (ex Durand et al. 2017)</taxon>
    </lineage>
</organism>
<dbReference type="EMBL" id="FQVY01000004">
    <property type="protein sequence ID" value="SHG51362.1"/>
    <property type="molecule type" value="Genomic_DNA"/>
</dbReference>
<proteinExistence type="predicted"/>
<reference evidence="2" key="1">
    <citation type="submission" date="2016-11" db="EMBL/GenBank/DDBJ databases">
        <authorList>
            <person name="Jaros S."/>
            <person name="Januszkiewicz K."/>
            <person name="Wedrychowicz H."/>
        </authorList>
    </citation>
    <scope>NUCLEOTIDE SEQUENCE [LARGE SCALE GENOMIC DNA]</scope>
    <source>
        <strain evidence="2">DSM 4029</strain>
    </source>
</reference>